<protein>
    <submittedName>
        <fullName evidence="2">8940_t:CDS:1</fullName>
    </submittedName>
</protein>
<keyword evidence="3" id="KW-1185">Reference proteome</keyword>
<name>A0A9N9BMG3_9GLOM</name>
<gene>
    <name evidence="2" type="ORF">ALEPTO_LOCUS6742</name>
</gene>
<dbReference type="AlphaFoldDB" id="A0A9N9BMG3"/>
<feature type="compositionally biased region" description="Low complexity" evidence="1">
    <location>
        <begin position="86"/>
        <end position="101"/>
    </location>
</feature>
<dbReference type="Proteomes" id="UP000789508">
    <property type="component" value="Unassembled WGS sequence"/>
</dbReference>
<proteinExistence type="predicted"/>
<dbReference type="OrthoDB" id="10312119at2759"/>
<accession>A0A9N9BMG3</accession>
<feature type="region of interest" description="Disordered" evidence="1">
    <location>
        <begin position="1"/>
        <end position="34"/>
    </location>
</feature>
<feature type="compositionally biased region" description="Basic and acidic residues" evidence="1">
    <location>
        <begin position="19"/>
        <end position="34"/>
    </location>
</feature>
<dbReference type="EMBL" id="CAJVPS010002485">
    <property type="protein sequence ID" value="CAG8569469.1"/>
    <property type="molecule type" value="Genomic_DNA"/>
</dbReference>
<reference evidence="2" key="1">
    <citation type="submission" date="2021-06" db="EMBL/GenBank/DDBJ databases">
        <authorList>
            <person name="Kallberg Y."/>
            <person name="Tangrot J."/>
            <person name="Rosling A."/>
        </authorList>
    </citation>
    <scope>NUCLEOTIDE SEQUENCE</scope>
    <source>
        <strain evidence="2">FL130A</strain>
    </source>
</reference>
<evidence type="ECO:0000313" key="2">
    <source>
        <dbReference type="EMBL" id="CAG8569469.1"/>
    </source>
</evidence>
<evidence type="ECO:0000256" key="1">
    <source>
        <dbReference type="SAM" id="MobiDB-lite"/>
    </source>
</evidence>
<organism evidence="2 3">
    <name type="scientific">Ambispora leptoticha</name>
    <dbReference type="NCBI Taxonomy" id="144679"/>
    <lineage>
        <taxon>Eukaryota</taxon>
        <taxon>Fungi</taxon>
        <taxon>Fungi incertae sedis</taxon>
        <taxon>Mucoromycota</taxon>
        <taxon>Glomeromycotina</taxon>
        <taxon>Glomeromycetes</taxon>
        <taxon>Archaeosporales</taxon>
        <taxon>Ambisporaceae</taxon>
        <taxon>Ambispora</taxon>
    </lineage>
</organism>
<sequence>MKKVKNVILRRGPFGSKKYQTDKEKYSDYNDSKRPHTFYSTSVYHHSKGISNRDFFPSSDEDEEYPIPPSPLFSNNKRSDSPEAPMTPLTPLMSSPPSTNNTTPTAAFAVNYKNAKSLSQEGNDMKPKTTFSIEHDKVDLHFVFENRAFVLENCKERALYYLCSKIRDTVEPALNLKINPLLLELNIPRVNLIQVTITNKLLSEEGGMCGIIKKYGICKESPLKVEILGNIMERTYSHASEEDWPHQMDCKGHITITPQLPNFVIDLFNCLSYKFEGNKKEMTLQQSNTVSEVEEAVSEVESDPEMFTSVLDKLARRLGGNNLAVCNKKDGIITSFGAKFNAILDELHEFTGTQTPQHCCPWILRQSSNKTTIIEKAPGTTTSPAIMQWLQYTIDFVCLLWDAERGSLLNSRATNVPPELPALQLEGSIERNIKVPNDLLNGSSFIDSMLFKHRQDSGMITIRRRDVPLLTNFLPEKIFPRIYSTQDLLLQDADLDDIKSSDETTQFIPQFKSHFAVELQSPKLHMVRLGNLYKHCDECSHYEEHNTTTDDLRSLIIHRTAFGGTYGAVIKRHGKAPNEATELVLNPIHNCIRKDDPYVPLESFKDDGYIVFGVGGPNSREGGKVPSLRDLCRNSLALEGKVQEKTPSQIDKSKERLCSGCQKWFFNPAETIILWTAAQDYYCGMLVIGHYCTYQCVPLKVRENIKKGGCPWER</sequence>
<comment type="caution">
    <text evidence="2">The sequence shown here is derived from an EMBL/GenBank/DDBJ whole genome shotgun (WGS) entry which is preliminary data.</text>
</comment>
<evidence type="ECO:0000313" key="3">
    <source>
        <dbReference type="Proteomes" id="UP000789508"/>
    </source>
</evidence>
<feature type="region of interest" description="Disordered" evidence="1">
    <location>
        <begin position="48"/>
        <end position="101"/>
    </location>
</feature>